<dbReference type="Gene3D" id="3.30.420.140">
    <property type="entry name" value="YqgF/RNase H-like domain"/>
    <property type="match status" value="1"/>
</dbReference>
<dbReference type="PANTHER" id="PTHR10724">
    <property type="entry name" value="30S RIBOSOMAL PROTEIN S1"/>
    <property type="match status" value="1"/>
</dbReference>
<dbReference type="InterPro" id="IPR037027">
    <property type="entry name" value="YqgF/RNaseH-like_dom_sf"/>
</dbReference>
<dbReference type="SUPFAM" id="SSF158832">
    <property type="entry name" value="Tex N-terminal region-like"/>
    <property type="match status" value="1"/>
</dbReference>
<dbReference type="OrthoDB" id="995477at2759"/>
<dbReference type="Proteomes" id="UP000270094">
    <property type="component" value="Unassembled WGS sequence"/>
</dbReference>
<sequence>IHNETFRELNKKVEKAISNVSTKIKSEGDLKIALERLKSARESADVTEVTQLYASARKTKASIAREMGLEEVAQTILDGKTVSLERYIELKNLKIVEEHVANAMADILNRMQETQDAIKRITKMETNVFLSVCSELSNKAKKWTENDKSYRLISHFNDYLNFKKDARKVENYQILAMDRGEENEVLSWKVEVAYAEKEHPGNSMRVASLHQGLFQTALRDSINRLFIPKIQRTLRRLLLARAEEAAISCFAHNLRHLFWREGVKAESFIALDPGYSACKAALLTSTGLFQNEEGFRLSENEALR</sequence>
<dbReference type="GO" id="GO:0003729">
    <property type="term" value="F:mRNA binding"/>
    <property type="evidence" value="ECO:0007669"/>
    <property type="project" value="TreeGrafter"/>
</dbReference>
<accession>A0A3P7ITN5</accession>
<reference evidence="1 2" key="1">
    <citation type="submission" date="2018-11" db="EMBL/GenBank/DDBJ databases">
        <authorList>
            <consortium name="Pathogen Informatics"/>
        </authorList>
    </citation>
    <scope>NUCLEOTIDE SEQUENCE [LARGE SCALE GENOMIC DNA]</scope>
</reference>
<dbReference type="InterPro" id="IPR050437">
    <property type="entry name" value="Ribos_protein_bS1-like"/>
</dbReference>
<dbReference type="GO" id="GO:0006412">
    <property type="term" value="P:translation"/>
    <property type="evidence" value="ECO:0007669"/>
    <property type="project" value="TreeGrafter"/>
</dbReference>
<name>A0A3P7ITN5_STRVU</name>
<dbReference type="GO" id="GO:0006139">
    <property type="term" value="P:nucleobase-containing compound metabolic process"/>
    <property type="evidence" value="ECO:0007669"/>
    <property type="project" value="InterPro"/>
</dbReference>
<feature type="non-terminal residue" evidence="1">
    <location>
        <position position="1"/>
    </location>
</feature>
<organism evidence="1 2">
    <name type="scientific">Strongylus vulgaris</name>
    <name type="common">Blood worm</name>
    <dbReference type="NCBI Taxonomy" id="40348"/>
    <lineage>
        <taxon>Eukaryota</taxon>
        <taxon>Metazoa</taxon>
        <taxon>Ecdysozoa</taxon>
        <taxon>Nematoda</taxon>
        <taxon>Chromadorea</taxon>
        <taxon>Rhabditida</taxon>
        <taxon>Rhabditina</taxon>
        <taxon>Rhabditomorpha</taxon>
        <taxon>Strongyloidea</taxon>
        <taxon>Strongylidae</taxon>
        <taxon>Strongylus</taxon>
    </lineage>
</organism>
<proteinExistence type="predicted"/>
<gene>
    <name evidence="1" type="ORF">SVUK_LOCUS2635</name>
</gene>
<protein>
    <submittedName>
        <fullName evidence="1">Uncharacterized protein</fullName>
    </submittedName>
</protein>
<dbReference type="InterPro" id="IPR023323">
    <property type="entry name" value="Tex-like_dom_sf"/>
</dbReference>
<evidence type="ECO:0000313" key="1">
    <source>
        <dbReference type="EMBL" id="VDM67637.1"/>
    </source>
</evidence>
<dbReference type="PANTHER" id="PTHR10724:SF10">
    <property type="entry name" value="S1 RNA-BINDING DOMAIN-CONTAINING PROTEIN 1"/>
    <property type="match status" value="1"/>
</dbReference>
<evidence type="ECO:0000313" key="2">
    <source>
        <dbReference type="Proteomes" id="UP000270094"/>
    </source>
</evidence>
<dbReference type="Gene3D" id="1.10.3500.10">
    <property type="entry name" value="Tex N-terminal region-like"/>
    <property type="match status" value="1"/>
</dbReference>
<dbReference type="EMBL" id="UYYB01006075">
    <property type="protein sequence ID" value="VDM67637.1"/>
    <property type="molecule type" value="Genomic_DNA"/>
</dbReference>
<keyword evidence="2" id="KW-1185">Reference proteome</keyword>
<dbReference type="GO" id="GO:0003735">
    <property type="term" value="F:structural constituent of ribosome"/>
    <property type="evidence" value="ECO:0007669"/>
    <property type="project" value="TreeGrafter"/>
</dbReference>
<dbReference type="AlphaFoldDB" id="A0A3P7ITN5"/>